<evidence type="ECO:0000313" key="2">
    <source>
        <dbReference type="EMBL" id="KAG1308185.1"/>
    </source>
</evidence>
<dbReference type="InterPro" id="IPR003151">
    <property type="entry name" value="PIK-rel_kinase_FAT"/>
</dbReference>
<dbReference type="Pfam" id="PF19704">
    <property type="entry name" value="DNAPKcs_CC5"/>
    <property type="match status" value="3"/>
</dbReference>
<dbReference type="Pfam" id="PF08163">
    <property type="entry name" value="DNAPKcs_CC3"/>
    <property type="match status" value="1"/>
</dbReference>
<protein>
    <recommendedName>
        <fullName evidence="1">DNA-dependent protein kinase catalytic subunit CC3 domain-containing protein</fullName>
    </recommendedName>
</protein>
<dbReference type="GO" id="GO:0005634">
    <property type="term" value="C:nucleus"/>
    <property type="evidence" value="ECO:0007669"/>
    <property type="project" value="InterPro"/>
</dbReference>
<sequence length="1473" mass="171356">MVSGPTSLISIVLEKQKGKEIQGKMMTTELLKKARATRGERSALEQDEVYHARLEYNQAAYNVAAAIILRTQKAPKKSEAFFDGFLFREDPGCCIWKNIFDEKKKVFLELELEQAPEKMKLEDMKSNSTRYKGEKPNKMVSAASTAINGSSFMQLSLSETILESSLKEKAVETASETNVNVDEDVIMSDTTIRDNEEILFEIDVFNENSCMLSLREIVQKLHTEISPPDEENSTKMPNWMQRFRKAFIDADTPLVIQLYMAKIIVNYPIAFENYACFWIEHLMKLVIRGEEYGEPLNYFVQDLCIIIVAWSRHTKLPKTSESRHTLFLFLSYLIKHVYHETTRVVRGNIHILRGIFRNWSQDIVMPTRYIYNEFSHTGDSFVRNIVGLQLTSIALDNNINPYYDGPEIELEGLTEWQFYDTMSDSLFNKSKKGKYISVTAAELMGFTMKYMKESNNPLRIDLERLFKTKFQRASKIRGREETFIACMNAVCRHDTSLSQPLLPVVVCNLSQFAGIQRIEAINVITACWNNDPALLHILNNSGLAVMITYRDTSAQIAILKLLNRIFDILSDYDISQMLNLLKAFNPPRNDQNLQQRLKTYVFKGLIDSDKTISEDMFNYIETVYQLESDVHKALFKIIHNMYNPDTEDIYLLYCTQMILRNAKKSYQYEKPIFENPLPNARFDINYHKIHTSWQKNLSMTPLFAPSQERTMNAEDIELNIRATQRSLEFTQTQTLGKSLFSTQDEESNYIEHLDDSAEDILIRQNGARGKAPSIRDDYYQMRFTKSKKGAVNRYHATRNEELKKRLLHLKNIRKEFQEKKITMCRAYRVGELPDIQISYKDLLSPLEVISGSDYNISRLLFSSLIVGIVNESNKEDYKQQVIQYISDNLYESSLFFTPTIGSFLRIFFDLDVVNIERDTSENSSKRRRKTDSSIQISKEKEKWIDLSLLYKAIDEPSLFRSIYQSYVATYDTPKKAIDSEFLGDYAAAYNQFAQSKESLVGFVSEVELHLWQEEMLHCYEKLTQWDDIVKDVNAALPEKSYYKLWDPEYQDPYLYHFIRSFTKLRQGLHDEYGSEVPWCDENPNPLFAFIDKSFKNANKREYLLRNYACDLTLASIYQKKYDQGDQFIRKSYESLLIAWTTLHPLAHTSRLAKLADLERTVELEDYINLVLDIKKSSVSSAKVPDFFKALTSRYPDTQVDPIDLWDDIIESRMVFIEDIFTFIDEESLNISRISLQVKFLNEIIDASRIQHNFNVFVSRQSKLKKLGAVKEFNLNRIRQYYHEVKRLSKDNPKRLSFMQYALSRALVYDIPPNAMIEEIYDIKVNVASIFSVIKNEIIESPVLYEKLMQSEIVKRAVNVIKVQDADGFLNYLEYTGYEYLKKTLDTVVEQDTLYTNGLWKLGKYCDESLSSMNPSSMIQPTINSIEYTKVVFNCYMKAMDRGHKIAAERFPRLLELVELYPETGATFVECVNA</sequence>
<dbReference type="Proteomes" id="UP000716291">
    <property type="component" value="Unassembled WGS sequence"/>
</dbReference>
<dbReference type="InterPro" id="IPR012582">
    <property type="entry name" value="DNAPKcs_CC3"/>
</dbReference>
<dbReference type="EMBL" id="JAANQT010000816">
    <property type="protein sequence ID" value="KAG1308185.1"/>
    <property type="molecule type" value="Genomic_DNA"/>
</dbReference>
<feature type="domain" description="DNA-dependent protein kinase catalytic subunit CC3" evidence="1">
    <location>
        <begin position="6"/>
        <end position="323"/>
    </location>
</feature>
<name>A0A9P6X9C5_RHIOR</name>
<dbReference type="Pfam" id="PF02259">
    <property type="entry name" value="FAT"/>
    <property type="match status" value="1"/>
</dbReference>
<dbReference type="PANTHER" id="PTHR11139:SF68">
    <property type="entry name" value="DNA-DEPENDENT PROTEIN KINASE CATALYTIC SUBUNIT"/>
    <property type="match status" value="1"/>
</dbReference>
<proteinExistence type="predicted"/>
<dbReference type="GO" id="GO:0004674">
    <property type="term" value="F:protein serine/threonine kinase activity"/>
    <property type="evidence" value="ECO:0007669"/>
    <property type="project" value="TreeGrafter"/>
</dbReference>
<dbReference type="InterPro" id="IPR045581">
    <property type="entry name" value="DNAPKcs_CC5"/>
</dbReference>
<dbReference type="GO" id="GO:0000723">
    <property type="term" value="P:telomere maintenance"/>
    <property type="evidence" value="ECO:0007669"/>
    <property type="project" value="TreeGrafter"/>
</dbReference>
<dbReference type="GO" id="GO:0006303">
    <property type="term" value="P:double-strand break repair via nonhomologous end joining"/>
    <property type="evidence" value="ECO:0007669"/>
    <property type="project" value="InterPro"/>
</dbReference>
<keyword evidence="3" id="KW-1185">Reference proteome</keyword>
<comment type="caution">
    <text evidence="2">The sequence shown here is derived from an EMBL/GenBank/DDBJ whole genome shotgun (WGS) entry which is preliminary data.</text>
</comment>
<organism evidence="2 3">
    <name type="scientific">Rhizopus oryzae</name>
    <name type="common">Mucormycosis agent</name>
    <name type="synonym">Rhizopus arrhizus var. delemar</name>
    <dbReference type="NCBI Taxonomy" id="64495"/>
    <lineage>
        <taxon>Eukaryota</taxon>
        <taxon>Fungi</taxon>
        <taxon>Fungi incertae sedis</taxon>
        <taxon>Mucoromycota</taxon>
        <taxon>Mucoromycotina</taxon>
        <taxon>Mucoromycetes</taxon>
        <taxon>Mucorales</taxon>
        <taxon>Mucorineae</taxon>
        <taxon>Rhizopodaceae</taxon>
        <taxon>Rhizopus</taxon>
    </lineage>
</organism>
<dbReference type="InterPro" id="IPR050517">
    <property type="entry name" value="DDR_Repair_Kinase"/>
</dbReference>
<gene>
    <name evidence="2" type="ORF">G6F64_006236</name>
</gene>
<accession>A0A9P6X9C5</accession>
<reference evidence="2" key="1">
    <citation type="journal article" date="2020" name="Microb. Genom.">
        <title>Genetic diversity of clinical and environmental Mucorales isolates obtained from an investigation of mucormycosis cases among solid organ transplant recipients.</title>
        <authorList>
            <person name="Nguyen M.H."/>
            <person name="Kaul D."/>
            <person name="Muto C."/>
            <person name="Cheng S.J."/>
            <person name="Richter R.A."/>
            <person name="Bruno V.M."/>
            <person name="Liu G."/>
            <person name="Beyhan S."/>
            <person name="Sundermann A.J."/>
            <person name="Mounaud S."/>
            <person name="Pasculle A.W."/>
            <person name="Nierman W.C."/>
            <person name="Driscoll E."/>
            <person name="Cumbie R."/>
            <person name="Clancy C.J."/>
            <person name="Dupont C.L."/>
        </authorList>
    </citation>
    <scope>NUCLEOTIDE SEQUENCE</scope>
    <source>
        <strain evidence="2">GL11</strain>
    </source>
</reference>
<evidence type="ECO:0000259" key="1">
    <source>
        <dbReference type="SMART" id="SM01344"/>
    </source>
</evidence>
<evidence type="ECO:0000313" key="3">
    <source>
        <dbReference type="Proteomes" id="UP000716291"/>
    </source>
</evidence>
<dbReference type="SMART" id="SM01344">
    <property type="entry name" value="NUC194"/>
    <property type="match status" value="1"/>
</dbReference>
<dbReference type="PANTHER" id="PTHR11139">
    <property type="entry name" value="ATAXIA TELANGIECTASIA MUTATED ATM -RELATED"/>
    <property type="match status" value="1"/>
</dbReference>